<dbReference type="AlphaFoldDB" id="A0A2M4DPQ0"/>
<dbReference type="EMBL" id="GGFL01015359">
    <property type="protein sequence ID" value="MBW79537.1"/>
    <property type="molecule type" value="Transcribed_RNA"/>
</dbReference>
<proteinExistence type="predicted"/>
<protein>
    <submittedName>
        <fullName evidence="1">Putative secreted protein</fullName>
    </submittedName>
</protein>
<name>A0A2M4DPQ0_ANODA</name>
<accession>A0A2M4DPQ0</accession>
<evidence type="ECO:0000313" key="1">
    <source>
        <dbReference type="EMBL" id="MBW79537.1"/>
    </source>
</evidence>
<organism evidence="1">
    <name type="scientific">Anopheles darlingi</name>
    <name type="common">Mosquito</name>
    <dbReference type="NCBI Taxonomy" id="43151"/>
    <lineage>
        <taxon>Eukaryota</taxon>
        <taxon>Metazoa</taxon>
        <taxon>Ecdysozoa</taxon>
        <taxon>Arthropoda</taxon>
        <taxon>Hexapoda</taxon>
        <taxon>Insecta</taxon>
        <taxon>Pterygota</taxon>
        <taxon>Neoptera</taxon>
        <taxon>Endopterygota</taxon>
        <taxon>Diptera</taxon>
        <taxon>Nematocera</taxon>
        <taxon>Culicoidea</taxon>
        <taxon>Culicidae</taxon>
        <taxon>Anophelinae</taxon>
        <taxon>Anopheles</taxon>
    </lineage>
</organism>
<sequence length="81" mass="9299">MMRTSWATVWARLFEFAICGPFPNKRNHFLKYLLKCCTKWLHHSTTQLAHSSSTAAGRVHRSNIGFQRGKQIKLKRAVAVA</sequence>
<reference evidence="1" key="1">
    <citation type="submission" date="2018-01" db="EMBL/GenBank/DDBJ databases">
        <title>An insight into the sialome of Amazonian anophelines.</title>
        <authorList>
            <person name="Ribeiro J.M."/>
            <person name="Scarpassa V."/>
            <person name="Calvo E."/>
        </authorList>
    </citation>
    <scope>NUCLEOTIDE SEQUENCE</scope>
</reference>